<reference evidence="2 3" key="1">
    <citation type="submission" date="2016-02" db="EMBL/GenBank/DDBJ databases">
        <title>Biosynthesis of antibiotic leucinostatins and their inhibition on Phytophthora in bio-control Purpureocillium lilacinum.</title>
        <authorList>
            <person name="Wang G."/>
            <person name="Liu Z."/>
            <person name="Lin R."/>
            <person name="Li E."/>
            <person name="Mao Z."/>
            <person name="Ling J."/>
            <person name="Yin W."/>
            <person name="Xie B."/>
        </authorList>
    </citation>
    <scope>NUCLEOTIDE SEQUENCE [LARGE SCALE GENOMIC DNA]</scope>
    <source>
        <strain evidence="2">PLFJ-1</strain>
    </source>
</reference>
<comment type="caution">
    <text evidence="2">The sequence shown here is derived from an EMBL/GenBank/DDBJ whole genome shotgun (WGS) entry which is preliminary data.</text>
</comment>
<proteinExistence type="predicted"/>
<dbReference type="Proteomes" id="UP000078340">
    <property type="component" value="Unassembled WGS sequence"/>
</dbReference>
<name>A0A179HQF2_PURLI</name>
<evidence type="ECO:0000313" key="3">
    <source>
        <dbReference type="Proteomes" id="UP000078340"/>
    </source>
</evidence>
<feature type="compositionally biased region" description="Basic and acidic residues" evidence="1">
    <location>
        <begin position="114"/>
        <end position="130"/>
    </location>
</feature>
<dbReference type="AlphaFoldDB" id="A0A179HQF2"/>
<evidence type="ECO:0000256" key="1">
    <source>
        <dbReference type="SAM" id="MobiDB-lite"/>
    </source>
</evidence>
<sequence>MLTGQGVRFCCIWQLPRRARPRSSPCETAGRDTGGRMLGDLTLRGRSTAKGSPGVAALDGWHWQPRRQAGPCHRPRRGGLLVLVLEGCLTGLASSAAARAGRRRMASGAGEQGAGRREEETRWGQPERRGLGGWMGG</sequence>
<organism evidence="2 3">
    <name type="scientific">Purpureocillium lilacinum</name>
    <name type="common">Paecilomyces lilacinus</name>
    <dbReference type="NCBI Taxonomy" id="33203"/>
    <lineage>
        <taxon>Eukaryota</taxon>
        <taxon>Fungi</taxon>
        <taxon>Dikarya</taxon>
        <taxon>Ascomycota</taxon>
        <taxon>Pezizomycotina</taxon>
        <taxon>Sordariomycetes</taxon>
        <taxon>Hypocreomycetidae</taxon>
        <taxon>Hypocreales</taxon>
        <taxon>Ophiocordycipitaceae</taxon>
        <taxon>Purpureocillium</taxon>
    </lineage>
</organism>
<accession>A0A179HQF2</accession>
<protein>
    <submittedName>
        <fullName evidence="2">Uncharacterized protein</fullName>
    </submittedName>
</protein>
<feature type="region of interest" description="Disordered" evidence="1">
    <location>
        <begin position="99"/>
        <end position="137"/>
    </location>
</feature>
<gene>
    <name evidence="2" type="ORF">VFPFJ_01826</name>
</gene>
<feature type="region of interest" description="Disordered" evidence="1">
    <location>
        <begin position="22"/>
        <end position="54"/>
    </location>
</feature>
<dbReference type="EMBL" id="LSBI01000002">
    <property type="protein sequence ID" value="OAQ92665.1"/>
    <property type="molecule type" value="Genomic_DNA"/>
</dbReference>
<evidence type="ECO:0000313" key="2">
    <source>
        <dbReference type="EMBL" id="OAQ92665.1"/>
    </source>
</evidence>